<evidence type="ECO:0000313" key="4">
    <source>
        <dbReference type="EMBL" id="KAK4131693.1"/>
    </source>
</evidence>
<evidence type="ECO:0000313" key="5">
    <source>
        <dbReference type="Proteomes" id="UP001304895"/>
    </source>
</evidence>
<evidence type="ECO:0000256" key="1">
    <source>
        <dbReference type="ARBA" id="ARBA00004613"/>
    </source>
</evidence>
<proteinExistence type="predicted"/>
<dbReference type="GO" id="GO:0004867">
    <property type="term" value="F:serine-type endopeptidase inhibitor activity"/>
    <property type="evidence" value="ECO:0007669"/>
    <property type="project" value="InterPro"/>
</dbReference>
<accession>A0AAN6ZBG6</accession>
<feature type="signal peptide" evidence="3">
    <location>
        <begin position="1"/>
        <end position="16"/>
    </location>
</feature>
<sequence length="163" mass="18026">MLLSISFIGSFWLVSEDSACSKRARGLMRSHMPQTRDSTANGRLPVNYLYEYSSCLPGPGPCLNPFYKCRCLLADPCVFFPSPLPLLTHAGGVDERQRGCRTGRRSLVMYFLERIVSLSACPSAGHSSIGPSCSRTDSLVLASRPRLSQHPYLACLRRGRRLA</sequence>
<gene>
    <name evidence="4" type="ORF">BT67DRAFT_147504</name>
</gene>
<evidence type="ECO:0008006" key="6">
    <source>
        <dbReference type="Google" id="ProtNLM"/>
    </source>
</evidence>
<comment type="subcellular location">
    <subcellularLocation>
        <location evidence="1">Secreted</location>
    </subcellularLocation>
</comment>
<dbReference type="EMBL" id="MU853422">
    <property type="protein sequence ID" value="KAK4131693.1"/>
    <property type="molecule type" value="Genomic_DNA"/>
</dbReference>
<dbReference type="Proteomes" id="UP001304895">
    <property type="component" value="Unassembled WGS sequence"/>
</dbReference>
<dbReference type="AlphaFoldDB" id="A0AAN6ZBG6"/>
<dbReference type="InterPro" id="IPR006105">
    <property type="entry name" value="Allergen/tryp_amyl_inhib_CS"/>
</dbReference>
<dbReference type="GO" id="GO:0005576">
    <property type="term" value="C:extracellular region"/>
    <property type="evidence" value="ECO:0007669"/>
    <property type="project" value="UniProtKB-SubCell"/>
</dbReference>
<name>A0AAN6ZBG6_9PEZI</name>
<organism evidence="4 5">
    <name type="scientific">Trichocladium antarcticum</name>
    <dbReference type="NCBI Taxonomy" id="1450529"/>
    <lineage>
        <taxon>Eukaryota</taxon>
        <taxon>Fungi</taxon>
        <taxon>Dikarya</taxon>
        <taxon>Ascomycota</taxon>
        <taxon>Pezizomycotina</taxon>
        <taxon>Sordariomycetes</taxon>
        <taxon>Sordariomycetidae</taxon>
        <taxon>Sordariales</taxon>
        <taxon>Chaetomiaceae</taxon>
        <taxon>Trichocladium</taxon>
    </lineage>
</organism>
<keyword evidence="5" id="KW-1185">Reference proteome</keyword>
<comment type="caution">
    <text evidence="4">The sequence shown here is derived from an EMBL/GenBank/DDBJ whole genome shotgun (WGS) entry which is preliminary data.</text>
</comment>
<reference evidence="4" key="2">
    <citation type="submission" date="2023-05" db="EMBL/GenBank/DDBJ databases">
        <authorList>
            <consortium name="Lawrence Berkeley National Laboratory"/>
            <person name="Steindorff A."/>
            <person name="Hensen N."/>
            <person name="Bonometti L."/>
            <person name="Westerberg I."/>
            <person name="Brannstrom I.O."/>
            <person name="Guillou S."/>
            <person name="Cros-Aarteil S."/>
            <person name="Calhoun S."/>
            <person name="Haridas S."/>
            <person name="Kuo A."/>
            <person name="Mondo S."/>
            <person name="Pangilinan J."/>
            <person name="Riley R."/>
            <person name="Labutti K."/>
            <person name="Andreopoulos B."/>
            <person name="Lipzen A."/>
            <person name="Chen C."/>
            <person name="Yanf M."/>
            <person name="Daum C."/>
            <person name="Ng V."/>
            <person name="Clum A."/>
            <person name="Ohm R."/>
            <person name="Martin F."/>
            <person name="Silar P."/>
            <person name="Natvig D."/>
            <person name="Lalanne C."/>
            <person name="Gautier V."/>
            <person name="Ament-Velasquez S.L."/>
            <person name="Kruys A."/>
            <person name="Hutchinson M.I."/>
            <person name="Powell A.J."/>
            <person name="Barry K."/>
            <person name="Miller A.N."/>
            <person name="Grigoriev I.V."/>
            <person name="Debuchy R."/>
            <person name="Gladieux P."/>
            <person name="Thoren M.H."/>
            <person name="Johannesson H."/>
        </authorList>
    </citation>
    <scope>NUCLEOTIDE SEQUENCE</scope>
    <source>
        <strain evidence="4">CBS 123565</strain>
    </source>
</reference>
<evidence type="ECO:0000256" key="2">
    <source>
        <dbReference type="ARBA" id="ARBA00022525"/>
    </source>
</evidence>
<reference evidence="4" key="1">
    <citation type="journal article" date="2023" name="Mol. Phylogenet. Evol.">
        <title>Genome-scale phylogeny and comparative genomics of the fungal order Sordariales.</title>
        <authorList>
            <person name="Hensen N."/>
            <person name="Bonometti L."/>
            <person name="Westerberg I."/>
            <person name="Brannstrom I.O."/>
            <person name="Guillou S."/>
            <person name="Cros-Aarteil S."/>
            <person name="Calhoun S."/>
            <person name="Haridas S."/>
            <person name="Kuo A."/>
            <person name="Mondo S."/>
            <person name="Pangilinan J."/>
            <person name="Riley R."/>
            <person name="LaButti K."/>
            <person name="Andreopoulos B."/>
            <person name="Lipzen A."/>
            <person name="Chen C."/>
            <person name="Yan M."/>
            <person name="Daum C."/>
            <person name="Ng V."/>
            <person name="Clum A."/>
            <person name="Steindorff A."/>
            <person name="Ohm R.A."/>
            <person name="Martin F."/>
            <person name="Silar P."/>
            <person name="Natvig D.O."/>
            <person name="Lalanne C."/>
            <person name="Gautier V."/>
            <person name="Ament-Velasquez S.L."/>
            <person name="Kruys A."/>
            <person name="Hutchinson M.I."/>
            <person name="Powell A.J."/>
            <person name="Barry K."/>
            <person name="Miller A.N."/>
            <person name="Grigoriev I.V."/>
            <person name="Debuchy R."/>
            <person name="Gladieux P."/>
            <person name="Hiltunen Thoren M."/>
            <person name="Johannesson H."/>
        </authorList>
    </citation>
    <scope>NUCLEOTIDE SEQUENCE</scope>
    <source>
        <strain evidence="4">CBS 123565</strain>
    </source>
</reference>
<evidence type="ECO:0000256" key="3">
    <source>
        <dbReference type="SAM" id="SignalP"/>
    </source>
</evidence>
<protein>
    <recommendedName>
        <fullName evidence="6">Secreted protein</fullName>
    </recommendedName>
</protein>
<keyword evidence="3" id="KW-0732">Signal</keyword>
<dbReference type="PROSITE" id="PS00426">
    <property type="entry name" value="CEREAL_TRYP_AMYL_INH"/>
    <property type="match status" value="1"/>
</dbReference>
<feature type="chain" id="PRO_5043030798" description="Secreted protein" evidence="3">
    <location>
        <begin position="17"/>
        <end position="163"/>
    </location>
</feature>
<keyword evidence="2" id="KW-0964">Secreted</keyword>